<organism evidence="1 2">
    <name type="scientific">Nibricoccus aquaticus</name>
    <dbReference type="NCBI Taxonomy" id="2576891"/>
    <lineage>
        <taxon>Bacteria</taxon>
        <taxon>Pseudomonadati</taxon>
        <taxon>Verrucomicrobiota</taxon>
        <taxon>Opitutia</taxon>
        <taxon>Opitutales</taxon>
        <taxon>Opitutaceae</taxon>
        <taxon>Nibricoccus</taxon>
    </lineage>
</organism>
<dbReference type="RefSeq" id="WP_096056078.1">
    <property type="nucleotide sequence ID" value="NZ_CP023344.1"/>
</dbReference>
<gene>
    <name evidence="1" type="ORF">CMV30_11045</name>
</gene>
<accession>A0A290QDW5</accession>
<sequence length="187" mass="19635">MSRKLISIAVVAALLLAVTAVIVQLRPRRESEPKKSGPVPVVHLEGSAAPDLGPATLPLADPSAYAELNSSKTTALQDVRIVEGLVQNMQQLLKTAAVPPLGFNEEITRALTGRNPLELAFIPSTHAAINARGLLCDRWGTPFHFHPVANDRIDVRSAGPDKTLFTADDVVSASSPAVSGPVADPGA</sequence>
<protein>
    <recommendedName>
        <fullName evidence="3">Type II secretion system protein GspG C-terminal domain-containing protein</fullName>
    </recommendedName>
</protein>
<evidence type="ECO:0000313" key="1">
    <source>
        <dbReference type="EMBL" id="ATC64446.1"/>
    </source>
</evidence>
<reference evidence="1 2" key="1">
    <citation type="submission" date="2017-09" db="EMBL/GenBank/DDBJ databases">
        <title>Complete genome sequence of Verrucomicrobial strain HZ-65, isolated from freshwater.</title>
        <authorList>
            <person name="Choi A."/>
        </authorList>
    </citation>
    <scope>NUCLEOTIDE SEQUENCE [LARGE SCALE GENOMIC DNA]</scope>
    <source>
        <strain evidence="1 2">HZ-65</strain>
    </source>
</reference>
<evidence type="ECO:0000313" key="2">
    <source>
        <dbReference type="Proteomes" id="UP000217265"/>
    </source>
</evidence>
<evidence type="ECO:0008006" key="3">
    <source>
        <dbReference type="Google" id="ProtNLM"/>
    </source>
</evidence>
<dbReference type="KEGG" id="vbh:CMV30_11045"/>
<dbReference type="Proteomes" id="UP000217265">
    <property type="component" value="Chromosome"/>
</dbReference>
<dbReference type="OrthoDB" id="191830at2"/>
<dbReference type="EMBL" id="CP023344">
    <property type="protein sequence ID" value="ATC64446.1"/>
    <property type="molecule type" value="Genomic_DNA"/>
</dbReference>
<proteinExistence type="predicted"/>
<dbReference type="AlphaFoldDB" id="A0A290QDW5"/>
<keyword evidence="2" id="KW-1185">Reference proteome</keyword>
<name>A0A290QDW5_9BACT</name>